<dbReference type="PIRSF" id="PIRSF000728">
    <property type="entry name" value="NAGK"/>
    <property type="match status" value="1"/>
</dbReference>
<evidence type="ECO:0000256" key="8">
    <source>
        <dbReference type="ARBA" id="ARBA00048141"/>
    </source>
</evidence>
<evidence type="ECO:0000256" key="2">
    <source>
        <dbReference type="ARBA" id="ARBA00022571"/>
    </source>
</evidence>
<evidence type="ECO:0000256" key="9">
    <source>
        <dbReference type="HAMAP-Rule" id="MF_00082"/>
    </source>
</evidence>
<evidence type="ECO:0000313" key="14">
    <source>
        <dbReference type="Proteomes" id="UP000030905"/>
    </source>
</evidence>
<dbReference type="InterPro" id="IPR001057">
    <property type="entry name" value="Glu/AcGlu_kinase"/>
</dbReference>
<dbReference type="NCBIfam" id="TIGR00761">
    <property type="entry name" value="argB"/>
    <property type="match status" value="1"/>
</dbReference>
<dbReference type="InterPro" id="IPR001048">
    <property type="entry name" value="Asp/Glu/Uridylate_kinase"/>
</dbReference>
<comment type="function">
    <text evidence="9">Catalyzes the ATP-dependent phosphorylation of N-acetyl-L-glutamate.</text>
</comment>
<dbReference type="CDD" id="cd04250">
    <property type="entry name" value="AAK_NAGK-C"/>
    <property type="match status" value="1"/>
</dbReference>
<feature type="binding site" evidence="9">
    <location>
        <position position="183"/>
    </location>
    <ligand>
        <name>substrate</name>
    </ligand>
</feature>
<dbReference type="InterPro" id="IPR037528">
    <property type="entry name" value="ArgB"/>
</dbReference>
<dbReference type="GO" id="GO:0005524">
    <property type="term" value="F:ATP binding"/>
    <property type="evidence" value="ECO:0007669"/>
    <property type="project" value="UniProtKB-UniRule"/>
</dbReference>
<organism evidence="11 14">
    <name type="scientific">Clostridium pasteurianum DSM 525 = ATCC 6013</name>
    <dbReference type="NCBI Taxonomy" id="1262449"/>
    <lineage>
        <taxon>Bacteria</taxon>
        <taxon>Bacillati</taxon>
        <taxon>Bacillota</taxon>
        <taxon>Clostridia</taxon>
        <taxon>Eubacteriales</taxon>
        <taxon>Clostridiaceae</taxon>
        <taxon>Clostridium</taxon>
    </lineage>
</organism>
<dbReference type="Pfam" id="PF00696">
    <property type="entry name" value="AA_kinase"/>
    <property type="match status" value="1"/>
</dbReference>
<keyword evidence="2 9" id="KW-0055">Arginine biosynthesis</keyword>
<dbReference type="GO" id="GO:0042450">
    <property type="term" value="P:L-arginine biosynthetic process via ornithine"/>
    <property type="evidence" value="ECO:0007669"/>
    <property type="project" value="UniProtKB-UniRule"/>
</dbReference>
<sequence>MKNEEGAISLEPLPAIGSLRGKTFVIKYGGSIMKNEEAQKAFLDDVAVMRQYGVNIVIVHGGGPLISKWLNKTGIESNFINGLRVTDENVMEIVQMVLCGIINKNISLNLSLRGINAIGVSGIDSKLIEAHKKYTYINGEKVDIGFVGEVSNINETMLLSLIKSGQVPVVSPVGYDREGNKYNINADYAASFISSSINADKLIILTDVEGVYKDINNKNSLIDYLTLDMIHDYIKDGIINGGMIPKMECCMEAVKNGTRRVHLIDGRKEHCLINDIFNNNGTVIDGKGEKEKCQKVI</sequence>
<dbReference type="UniPathway" id="UPA00068">
    <property type="reaction ID" value="UER00107"/>
</dbReference>
<evidence type="ECO:0000259" key="10">
    <source>
        <dbReference type="Pfam" id="PF00696"/>
    </source>
</evidence>
<dbReference type="GeneID" id="93073814"/>
<reference evidence="12" key="2">
    <citation type="submission" date="2015-10" db="EMBL/GenBank/DDBJ databases">
        <title>Improved Draft Genome Sequence of Clostridium pasteurianum Strain ATCC 6013 (DSM 525) Using a Hybrid Next-Generation Sequencing Approach.</title>
        <authorList>
            <person name="Pyne M.E."/>
            <person name="Utturkar S.M."/>
            <person name="Brown S.D."/>
            <person name="Moo-Young M."/>
            <person name="Chung D.A."/>
            <person name="Chou P.C."/>
        </authorList>
    </citation>
    <scope>NUCLEOTIDE SEQUENCE</scope>
    <source>
        <strain evidence="12">ATCC 6013</strain>
    </source>
</reference>
<dbReference type="EMBL" id="JPGY02000001">
    <property type="protein sequence ID" value="KRU12280.1"/>
    <property type="molecule type" value="Genomic_DNA"/>
</dbReference>
<comment type="pathway">
    <text evidence="1 9">Amino-acid biosynthesis; L-arginine biosynthesis; N(2)-acetyl-L-ornithine from L-glutamate: step 2/4.</text>
</comment>
<evidence type="ECO:0000313" key="13">
    <source>
        <dbReference type="Proteomes" id="UP000028042"/>
    </source>
</evidence>
<comment type="similarity">
    <text evidence="9">Belongs to the acetylglutamate kinase family. ArgB subfamily.</text>
</comment>
<dbReference type="InterPro" id="IPR036393">
    <property type="entry name" value="AceGlu_kinase-like_sf"/>
</dbReference>
<keyword evidence="5 9" id="KW-0547">Nucleotide-binding</keyword>
<dbReference type="eggNOG" id="COG0548">
    <property type="taxonomic scope" value="Bacteria"/>
</dbReference>
<evidence type="ECO:0000256" key="6">
    <source>
        <dbReference type="ARBA" id="ARBA00022777"/>
    </source>
</evidence>
<comment type="catalytic activity">
    <reaction evidence="8 9">
        <text>N-acetyl-L-glutamate + ATP = N-acetyl-L-glutamyl 5-phosphate + ADP</text>
        <dbReference type="Rhea" id="RHEA:14629"/>
        <dbReference type="ChEBI" id="CHEBI:30616"/>
        <dbReference type="ChEBI" id="CHEBI:44337"/>
        <dbReference type="ChEBI" id="CHEBI:57936"/>
        <dbReference type="ChEBI" id="CHEBI:456216"/>
        <dbReference type="EC" id="2.7.2.8"/>
    </reaction>
</comment>
<keyword evidence="6 9" id="KW-0418">Kinase</keyword>
<reference evidence="11 14" key="1">
    <citation type="journal article" date="2015" name="Genome Announc.">
        <title>Complete Genome Sequence of the Nitrogen-Fixing and Solvent-Producing Clostridium pasteurianum DSM 525.</title>
        <authorList>
            <person name="Poehlein A."/>
            <person name="Grosse-Honebrink A."/>
            <person name="Zhang Y."/>
            <person name="Minton N.P."/>
            <person name="Daniel R."/>
        </authorList>
    </citation>
    <scope>NUCLEOTIDE SEQUENCE [LARGE SCALE GENOMIC DNA]</scope>
    <source>
        <strain evidence="11">DSM 525</strain>
        <strain evidence="14">DSM 525 / ATCC 6013</strain>
    </source>
</reference>
<feature type="domain" description="Aspartate/glutamate/uridylate kinase" evidence="10">
    <location>
        <begin position="22"/>
        <end position="265"/>
    </location>
</feature>
<dbReference type="RefSeq" id="WP_003443546.1">
    <property type="nucleotide sequence ID" value="NZ_ANZB01000004.1"/>
</dbReference>
<dbReference type="AlphaFoldDB" id="A0A0H3J2P6"/>
<dbReference type="Proteomes" id="UP000028042">
    <property type="component" value="Unassembled WGS sequence"/>
</dbReference>
<protein>
    <recommendedName>
        <fullName evidence="9">Acetylglutamate kinase</fullName>
        <ecNumber evidence="9">2.7.2.8</ecNumber>
    </recommendedName>
    <alternativeName>
        <fullName evidence="9">N-acetyl-L-glutamate 5-phosphotransferase</fullName>
    </alternativeName>
    <alternativeName>
        <fullName evidence="9">NAG kinase</fullName>
        <shortName evidence="9">NAGK</shortName>
    </alternativeName>
</protein>
<evidence type="ECO:0000256" key="4">
    <source>
        <dbReference type="ARBA" id="ARBA00022679"/>
    </source>
</evidence>
<dbReference type="KEGG" id="cpat:CLPA_c16490"/>
<feature type="binding site" evidence="9">
    <location>
        <begin position="62"/>
        <end position="63"/>
    </location>
    <ligand>
        <name>substrate</name>
    </ligand>
</feature>
<accession>A0A0H3J2P6</accession>
<dbReference type="HAMAP" id="MF_00082">
    <property type="entry name" value="ArgB"/>
    <property type="match status" value="1"/>
</dbReference>
<dbReference type="Proteomes" id="UP000030905">
    <property type="component" value="Chromosome"/>
</dbReference>
<dbReference type="PANTHER" id="PTHR23342">
    <property type="entry name" value="N-ACETYLGLUTAMATE SYNTHASE"/>
    <property type="match status" value="1"/>
</dbReference>
<dbReference type="Gene3D" id="3.40.1160.10">
    <property type="entry name" value="Acetylglutamate kinase-like"/>
    <property type="match status" value="1"/>
</dbReference>
<dbReference type="PANTHER" id="PTHR23342:SF0">
    <property type="entry name" value="N-ACETYLGLUTAMATE SYNTHASE, MITOCHONDRIAL"/>
    <property type="match status" value="1"/>
</dbReference>
<feature type="site" description="Transition state stabilizer" evidence="9">
    <location>
        <position position="27"/>
    </location>
</feature>
<dbReference type="EC" id="2.7.2.8" evidence="9"/>
<evidence type="ECO:0000256" key="3">
    <source>
        <dbReference type="ARBA" id="ARBA00022605"/>
    </source>
</evidence>
<evidence type="ECO:0000256" key="1">
    <source>
        <dbReference type="ARBA" id="ARBA00004828"/>
    </source>
</evidence>
<keyword evidence="4 9" id="KW-0808">Transferase</keyword>
<dbReference type="PATRIC" id="fig|1262449.3.peg.1488"/>
<keyword evidence="9" id="KW-0963">Cytoplasm</keyword>
<name>A0A0H3J2P6_CLOPA</name>
<reference evidence="12 13" key="3">
    <citation type="journal article" name="Genome Announc.">
        <title>Improved Draft Genome Sequence of Clostridium pasteurianum Strain ATCC 6013 (DSM 525) Using a Hybrid Next-Generation Sequencing Approach.</title>
        <authorList>
            <person name="Pyne M.E."/>
            <person name="Utturkar S."/>
            <person name="Brown S.D."/>
            <person name="Moo-Young M."/>
            <person name="Chung D.A."/>
            <person name="Chou C.P."/>
        </authorList>
    </citation>
    <scope>NUCLEOTIDE SEQUENCE [LARGE SCALE GENOMIC DNA]</scope>
    <source>
        <strain evidence="12 13">ATCC 6013</strain>
    </source>
</reference>
<dbReference type="InterPro" id="IPR004662">
    <property type="entry name" value="AcgluKinase_fam"/>
</dbReference>
<dbReference type="FunFam" id="3.40.1160.10:FF:000004">
    <property type="entry name" value="Acetylglutamate kinase"/>
    <property type="match status" value="1"/>
</dbReference>
<dbReference type="GO" id="GO:0003991">
    <property type="term" value="F:acetylglutamate kinase activity"/>
    <property type="evidence" value="ECO:0007669"/>
    <property type="project" value="UniProtKB-UniRule"/>
</dbReference>
<dbReference type="GO" id="GO:0005737">
    <property type="term" value="C:cytoplasm"/>
    <property type="evidence" value="ECO:0007669"/>
    <property type="project" value="UniProtKB-SubCell"/>
</dbReference>
<dbReference type="InterPro" id="IPR041727">
    <property type="entry name" value="NAGK-C"/>
</dbReference>
<dbReference type="SUPFAM" id="SSF53633">
    <property type="entry name" value="Carbamate kinase-like"/>
    <property type="match status" value="1"/>
</dbReference>
<evidence type="ECO:0000313" key="12">
    <source>
        <dbReference type="EMBL" id="KRU12280.1"/>
    </source>
</evidence>
<proteinExistence type="inferred from homology"/>
<keyword evidence="7 9" id="KW-0067">ATP-binding</keyword>
<gene>
    <name evidence="9 11" type="primary">argB</name>
    <name evidence="11" type="ORF">CLPA_c16490</name>
    <name evidence="12" type="ORF">CP6013_01527</name>
</gene>
<comment type="subcellular location">
    <subcellularLocation>
        <location evidence="9">Cytoplasm</location>
    </subcellularLocation>
</comment>
<dbReference type="EMBL" id="CP009268">
    <property type="protein sequence ID" value="AJA51712.1"/>
    <property type="molecule type" value="Genomic_DNA"/>
</dbReference>
<keyword evidence="3 9" id="KW-0028">Amino-acid biosynthesis</keyword>
<feature type="site" description="Transition state stabilizer" evidence="9">
    <location>
        <position position="246"/>
    </location>
</feature>
<evidence type="ECO:0000256" key="5">
    <source>
        <dbReference type="ARBA" id="ARBA00022741"/>
    </source>
</evidence>
<evidence type="ECO:0000313" key="11">
    <source>
        <dbReference type="EMBL" id="AJA51712.1"/>
    </source>
</evidence>
<evidence type="ECO:0000256" key="7">
    <source>
        <dbReference type="ARBA" id="ARBA00022840"/>
    </source>
</evidence>
<feature type="binding site" evidence="9">
    <location>
        <position position="84"/>
    </location>
    <ligand>
        <name>substrate</name>
    </ligand>
</feature>
<dbReference type="PRINTS" id="PR00474">
    <property type="entry name" value="GLU5KINASE"/>
</dbReference>
<dbReference type="KEGG" id="cpae:CPAST_c16490"/>
<keyword evidence="14" id="KW-1185">Reference proteome</keyword>